<dbReference type="NCBIfam" id="TIGR01656">
    <property type="entry name" value="Histidinol-ppas"/>
    <property type="match status" value="1"/>
</dbReference>
<dbReference type="EMBL" id="MHMM01000010">
    <property type="protein sequence ID" value="OGZ27142.1"/>
    <property type="molecule type" value="Genomic_DNA"/>
</dbReference>
<evidence type="ECO:0000313" key="10">
    <source>
        <dbReference type="Proteomes" id="UP000177740"/>
    </source>
</evidence>
<dbReference type="InterPro" id="IPR036412">
    <property type="entry name" value="HAD-like_sf"/>
</dbReference>
<dbReference type="SUPFAM" id="SSF53448">
    <property type="entry name" value="Nucleotide-diphospho-sugar transferases"/>
    <property type="match status" value="1"/>
</dbReference>
<dbReference type="Gene3D" id="3.40.50.1000">
    <property type="entry name" value="HAD superfamily/HAD-like"/>
    <property type="match status" value="1"/>
</dbReference>
<reference evidence="9 10" key="1">
    <citation type="journal article" date="2016" name="Nat. Commun.">
        <title>Thousands of microbial genomes shed light on interconnected biogeochemical processes in an aquifer system.</title>
        <authorList>
            <person name="Anantharaman K."/>
            <person name="Brown C.T."/>
            <person name="Hug L.A."/>
            <person name="Sharon I."/>
            <person name="Castelle C.J."/>
            <person name="Probst A.J."/>
            <person name="Thomas B.C."/>
            <person name="Singh A."/>
            <person name="Wilkins M.J."/>
            <person name="Karaoz U."/>
            <person name="Brodie E.L."/>
            <person name="Williams K.H."/>
            <person name="Hubbard S.S."/>
            <person name="Banfield J.F."/>
        </authorList>
    </citation>
    <scope>NUCLEOTIDE SEQUENCE [LARGE SCALE GENOMIC DNA]</scope>
</reference>
<dbReference type="CDD" id="cd04181">
    <property type="entry name" value="NTP_transferase"/>
    <property type="match status" value="1"/>
</dbReference>
<dbReference type="PANTHER" id="PTHR42891">
    <property type="entry name" value="D-GLYCERO-BETA-D-MANNO-HEPTOSE-1,7-BISPHOSPHATE 7-PHOSPHATASE"/>
    <property type="match status" value="1"/>
</dbReference>
<sequence>MKAVIAAGGKGTRLKANMPKALVKIGEKPVIEHQISLLKEGGIDDITVLLGHMGDQVKDYLKSQVYCVQEKEPLGTAGALKQLEKEIKEDFLFLSGDIMMDFDVPRFVGWHNQKRNPLASLIVHPNDHPLDSDLVEKNSMDEIIRLHTRPHDVSKNFQNLSIASVMMFSPEIFGYIPQGKCDVEKDVFPKVIQAEKRMYAYNTPEYFKDIGTPERLKKVNEDYFLGKISKFNLKNKRKAVFLDRDGVINEEVDQLSRAEDFKMYDFTPEAVRMINDSGMLAVIVTNQAMIAKGFMTESDLSEIHKKMETGLSAKGAKIDAVYYCPHHPEKGFKGEIEELKIDCFCRKPKIGLIEKAVSELNIDLKESFFVGDSTIDAKTAENAGVRFIGVKTGYGMKDQKHLLKRDLPLANNLLEAVKWIINP</sequence>
<keyword evidence="3" id="KW-0963">Cytoplasm</keyword>
<evidence type="ECO:0000256" key="7">
    <source>
        <dbReference type="ARBA" id="ARBA00031828"/>
    </source>
</evidence>
<dbReference type="AlphaFoldDB" id="A0A1G2ENN2"/>
<dbReference type="InterPro" id="IPR029044">
    <property type="entry name" value="Nucleotide-diphossugar_trans"/>
</dbReference>
<gene>
    <name evidence="9" type="ORF">A2365_00535</name>
</gene>
<dbReference type="STRING" id="1801677.A2365_00535"/>
<evidence type="ECO:0000256" key="2">
    <source>
        <dbReference type="ARBA" id="ARBA00005628"/>
    </source>
</evidence>
<evidence type="ECO:0000256" key="3">
    <source>
        <dbReference type="ARBA" id="ARBA00022490"/>
    </source>
</evidence>
<dbReference type="Proteomes" id="UP000177740">
    <property type="component" value="Unassembled WGS sequence"/>
</dbReference>
<dbReference type="Pfam" id="PF13242">
    <property type="entry name" value="Hydrolase_like"/>
    <property type="match status" value="1"/>
</dbReference>
<evidence type="ECO:0000256" key="1">
    <source>
        <dbReference type="ARBA" id="ARBA00004496"/>
    </source>
</evidence>
<evidence type="ECO:0000256" key="6">
    <source>
        <dbReference type="ARBA" id="ARBA00023277"/>
    </source>
</evidence>
<keyword evidence="4" id="KW-0479">Metal-binding</keyword>
<dbReference type="InterPro" id="IPR004446">
    <property type="entry name" value="Heptose_bisP_phosphatase"/>
</dbReference>
<proteinExistence type="inferred from homology"/>
<keyword evidence="5" id="KW-0378">Hydrolase</keyword>
<dbReference type="InterPro" id="IPR006549">
    <property type="entry name" value="HAD-SF_hydro_IIIA"/>
</dbReference>
<evidence type="ECO:0000259" key="8">
    <source>
        <dbReference type="Pfam" id="PF00483"/>
    </source>
</evidence>
<name>A0A1G2ENN2_9BACT</name>
<dbReference type="SUPFAM" id="SSF56784">
    <property type="entry name" value="HAD-like"/>
    <property type="match status" value="1"/>
</dbReference>
<dbReference type="PANTHER" id="PTHR42891:SF1">
    <property type="entry name" value="D-GLYCERO-BETA-D-MANNO-HEPTOSE-1,7-BISPHOSPHATE 7-PHOSPHATASE"/>
    <property type="match status" value="1"/>
</dbReference>
<dbReference type="Pfam" id="PF00483">
    <property type="entry name" value="NTP_transferase"/>
    <property type="match status" value="1"/>
</dbReference>
<feature type="domain" description="Nucleotidyl transferase" evidence="8">
    <location>
        <begin position="2"/>
        <end position="223"/>
    </location>
</feature>
<dbReference type="InterPro" id="IPR006543">
    <property type="entry name" value="Histidinol-phos"/>
</dbReference>
<dbReference type="Gene3D" id="3.90.550.10">
    <property type="entry name" value="Spore Coat Polysaccharide Biosynthesis Protein SpsA, Chain A"/>
    <property type="match status" value="1"/>
</dbReference>
<dbReference type="GO" id="GO:0005737">
    <property type="term" value="C:cytoplasm"/>
    <property type="evidence" value="ECO:0007669"/>
    <property type="project" value="UniProtKB-SubCell"/>
</dbReference>
<protein>
    <recommendedName>
        <fullName evidence="7">D,D-heptose 1,7-bisphosphate phosphatase</fullName>
    </recommendedName>
</protein>
<dbReference type="GO" id="GO:0046872">
    <property type="term" value="F:metal ion binding"/>
    <property type="evidence" value="ECO:0007669"/>
    <property type="project" value="UniProtKB-KW"/>
</dbReference>
<dbReference type="InterPro" id="IPR023214">
    <property type="entry name" value="HAD_sf"/>
</dbReference>
<evidence type="ECO:0000313" key="9">
    <source>
        <dbReference type="EMBL" id="OGZ27142.1"/>
    </source>
</evidence>
<organism evidence="9 10">
    <name type="scientific">Candidatus Nealsonbacteria bacterium RIFOXYB1_FULL_40_15</name>
    <dbReference type="NCBI Taxonomy" id="1801677"/>
    <lineage>
        <taxon>Bacteria</taxon>
        <taxon>Candidatus Nealsoniibacteriota</taxon>
    </lineage>
</organism>
<dbReference type="CDD" id="cd07503">
    <property type="entry name" value="HAD_HisB-N"/>
    <property type="match status" value="1"/>
</dbReference>
<dbReference type="NCBIfam" id="TIGR01662">
    <property type="entry name" value="HAD-SF-IIIA"/>
    <property type="match status" value="1"/>
</dbReference>
<dbReference type="GO" id="GO:0016791">
    <property type="term" value="F:phosphatase activity"/>
    <property type="evidence" value="ECO:0007669"/>
    <property type="project" value="InterPro"/>
</dbReference>
<comment type="subcellular location">
    <subcellularLocation>
        <location evidence="1">Cytoplasm</location>
    </subcellularLocation>
</comment>
<dbReference type="GO" id="GO:0005975">
    <property type="term" value="P:carbohydrate metabolic process"/>
    <property type="evidence" value="ECO:0007669"/>
    <property type="project" value="InterPro"/>
</dbReference>
<evidence type="ECO:0000256" key="4">
    <source>
        <dbReference type="ARBA" id="ARBA00022723"/>
    </source>
</evidence>
<dbReference type="InterPro" id="IPR005835">
    <property type="entry name" value="NTP_transferase_dom"/>
</dbReference>
<comment type="caution">
    <text evidence="9">The sequence shown here is derived from an EMBL/GenBank/DDBJ whole genome shotgun (WGS) entry which is preliminary data.</text>
</comment>
<evidence type="ECO:0000256" key="5">
    <source>
        <dbReference type="ARBA" id="ARBA00022801"/>
    </source>
</evidence>
<accession>A0A1G2ENN2</accession>
<comment type="similarity">
    <text evidence="2">Belongs to the GmhB family.</text>
</comment>
<keyword evidence="6" id="KW-0119">Carbohydrate metabolism</keyword>